<dbReference type="Pfam" id="PF17921">
    <property type="entry name" value="Integrase_H2C2"/>
    <property type="match status" value="1"/>
</dbReference>
<evidence type="ECO:0000259" key="7">
    <source>
        <dbReference type="Pfam" id="PF17917"/>
    </source>
</evidence>
<dbReference type="Proteomes" id="UP000235392">
    <property type="component" value="Unassembled WGS sequence"/>
</dbReference>
<keyword evidence="1" id="KW-0808">Transferase</keyword>
<proteinExistence type="predicted"/>
<evidence type="ECO:0000256" key="1">
    <source>
        <dbReference type="ARBA" id="ARBA00022679"/>
    </source>
</evidence>
<evidence type="ECO:0000259" key="8">
    <source>
        <dbReference type="Pfam" id="PF17921"/>
    </source>
</evidence>
<dbReference type="InterPro" id="IPR041588">
    <property type="entry name" value="Integrase_H2C2"/>
</dbReference>
<dbReference type="FunFam" id="3.30.70.270:FF:000020">
    <property type="entry name" value="Transposon Tf2-6 polyprotein-like Protein"/>
    <property type="match status" value="1"/>
</dbReference>
<dbReference type="Gene3D" id="3.10.20.370">
    <property type="match status" value="1"/>
</dbReference>
<dbReference type="Pfam" id="PF17917">
    <property type="entry name" value="RT_RNaseH"/>
    <property type="match status" value="1"/>
</dbReference>
<dbReference type="PANTHER" id="PTHR37984">
    <property type="entry name" value="PROTEIN CBG26694"/>
    <property type="match status" value="1"/>
</dbReference>
<evidence type="ECO:0000256" key="5">
    <source>
        <dbReference type="ARBA" id="ARBA00022801"/>
    </source>
</evidence>
<name>A0A2N5VPJ3_9BASI</name>
<evidence type="ECO:0000313" key="10">
    <source>
        <dbReference type="Proteomes" id="UP000235392"/>
    </source>
</evidence>
<protein>
    <recommendedName>
        <fullName evidence="11">Reverse transcriptase RNase H-like domain-containing protein</fullName>
    </recommendedName>
</protein>
<dbReference type="PANTHER" id="PTHR37984:SF5">
    <property type="entry name" value="PROTEIN NYNRIN-LIKE"/>
    <property type="match status" value="1"/>
</dbReference>
<feature type="domain" description="Integrase zinc-binding" evidence="8">
    <location>
        <begin position="293"/>
        <end position="339"/>
    </location>
</feature>
<dbReference type="AlphaFoldDB" id="A0A2N5VPJ3"/>
<feature type="domain" description="Reverse transcriptase RNase H-like" evidence="7">
    <location>
        <begin position="85"/>
        <end position="191"/>
    </location>
</feature>
<dbReference type="Gene3D" id="3.30.70.270">
    <property type="match status" value="1"/>
</dbReference>
<dbReference type="GO" id="GO:0016787">
    <property type="term" value="F:hydrolase activity"/>
    <property type="evidence" value="ECO:0007669"/>
    <property type="project" value="UniProtKB-KW"/>
</dbReference>
<dbReference type="CDD" id="cd09274">
    <property type="entry name" value="RNase_HI_RT_Ty3"/>
    <property type="match status" value="1"/>
</dbReference>
<keyword evidence="2" id="KW-0548">Nucleotidyltransferase</keyword>
<evidence type="ECO:0000313" key="9">
    <source>
        <dbReference type="EMBL" id="PLW51925.1"/>
    </source>
</evidence>
<evidence type="ECO:0000256" key="4">
    <source>
        <dbReference type="ARBA" id="ARBA00022759"/>
    </source>
</evidence>
<sequence length="353" mass="40363">MDQEKLATILDWPLPSSLKQLHRFLGFCNFYRRFIPKFSELARPLTELTKEGNFNSDNIQQLGPRASFLALKRCFSAAPLLHHFDFELSRTVHVDSSGYAVAAVLSQPDQAGKLHPVSFYSQKLTDRERGWAIFDLELLAIVEAFEQWRAWLMGTTEPVQVYSNHSNLCHFTTAKNLTPKQARWASFLDGFNFVILHIAGKANPADAPSRRPDLLGEGPLIPTQAIARRMVSVNDVGGIIPSKSFNLYDLHFQRPTQELLDYFIKNYDKVSQDERKALTERDKILWFQDWIFVPSTLRTRIIQLFHDAPTVGHPGIARTLALVTRSFSWPGIRKDIIRFRRVRLDHGGGGFTQ</sequence>
<accession>A0A2N5VPJ3</accession>
<dbReference type="GO" id="GO:0004519">
    <property type="term" value="F:endonuclease activity"/>
    <property type="evidence" value="ECO:0007669"/>
    <property type="project" value="UniProtKB-KW"/>
</dbReference>
<evidence type="ECO:0000256" key="6">
    <source>
        <dbReference type="ARBA" id="ARBA00022918"/>
    </source>
</evidence>
<comment type="caution">
    <text evidence="9">The sequence shown here is derived from an EMBL/GenBank/DDBJ whole genome shotgun (WGS) entry which is preliminary data.</text>
</comment>
<keyword evidence="3" id="KW-0540">Nuclease</keyword>
<dbReference type="InterPro" id="IPR043502">
    <property type="entry name" value="DNA/RNA_pol_sf"/>
</dbReference>
<dbReference type="GO" id="GO:0003964">
    <property type="term" value="F:RNA-directed DNA polymerase activity"/>
    <property type="evidence" value="ECO:0007669"/>
    <property type="project" value="UniProtKB-KW"/>
</dbReference>
<evidence type="ECO:0008006" key="11">
    <source>
        <dbReference type="Google" id="ProtNLM"/>
    </source>
</evidence>
<keyword evidence="5" id="KW-0378">Hydrolase</keyword>
<evidence type="ECO:0000256" key="2">
    <source>
        <dbReference type="ARBA" id="ARBA00022695"/>
    </source>
</evidence>
<keyword evidence="4" id="KW-0255">Endonuclease</keyword>
<gene>
    <name evidence="9" type="ORF">PCASD_00852</name>
</gene>
<dbReference type="InterPro" id="IPR050951">
    <property type="entry name" value="Retrovirus_Pol_polyprotein"/>
</dbReference>
<reference evidence="9 10" key="1">
    <citation type="submission" date="2017-11" db="EMBL/GenBank/DDBJ databases">
        <title>De novo assembly and phasing of dikaryotic genomes from two isolates of Puccinia coronata f. sp. avenae, the causal agent of oat crown rust.</title>
        <authorList>
            <person name="Miller M.E."/>
            <person name="Zhang Y."/>
            <person name="Omidvar V."/>
            <person name="Sperschneider J."/>
            <person name="Schwessinger B."/>
            <person name="Raley C."/>
            <person name="Palmer J.M."/>
            <person name="Garnica D."/>
            <person name="Upadhyaya N."/>
            <person name="Rathjen J."/>
            <person name="Taylor J.M."/>
            <person name="Park R.F."/>
            <person name="Dodds P.N."/>
            <person name="Hirsch C.D."/>
            <person name="Kianian S.F."/>
            <person name="Figueroa M."/>
        </authorList>
    </citation>
    <scope>NUCLEOTIDE SEQUENCE [LARGE SCALE GENOMIC DNA]</scope>
    <source>
        <strain evidence="9">12SD80</strain>
    </source>
</reference>
<dbReference type="InterPro" id="IPR041373">
    <property type="entry name" value="RT_RNaseH"/>
</dbReference>
<dbReference type="SUPFAM" id="SSF56672">
    <property type="entry name" value="DNA/RNA polymerases"/>
    <property type="match status" value="1"/>
</dbReference>
<keyword evidence="6" id="KW-0695">RNA-directed DNA polymerase</keyword>
<dbReference type="InterPro" id="IPR043128">
    <property type="entry name" value="Rev_trsase/Diguanyl_cyclase"/>
</dbReference>
<evidence type="ECO:0000256" key="3">
    <source>
        <dbReference type="ARBA" id="ARBA00022722"/>
    </source>
</evidence>
<dbReference type="EMBL" id="PGCI01000003">
    <property type="protein sequence ID" value="PLW51925.1"/>
    <property type="molecule type" value="Genomic_DNA"/>
</dbReference>
<organism evidence="9 10">
    <name type="scientific">Puccinia coronata f. sp. avenae</name>
    <dbReference type="NCBI Taxonomy" id="200324"/>
    <lineage>
        <taxon>Eukaryota</taxon>
        <taxon>Fungi</taxon>
        <taxon>Dikarya</taxon>
        <taxon>Basidiomycota</taxon>
        <taxon>Pucciniomycotina</taxon>
        <taxon>Pucciniomycetes</taxon>
        <taxon>Pucciniales</taxon>
        <taxon>Pucciniaceae</taxon>
        <taxon>Puccinia</taxon>
    </lineage>
</organism>
<dbReference type="Gene3D" id="1.10.340.70">
    <property type="match status" value="1"/>
</dbReference>